<dbReference type="Pfam" id="PF08352">
    <property type="entry name" value="oligo_HPY"/>
    <property type="match status" value="2"/>
</dbReference>
<evidence type="ECO:0000256" key="5">
    <source>
        <dbReference type="ARBA" id="ARBA00022840"/>
    </source>
</evidence>
<keyword evidence="4" id="KW-0547">Nucleotide-binding</keyword>
<dbReference type="PROSITE" id="PS00211">
    <property type="entry name" value="ABC_TRANSPORTER_1"/>
    <property type="match status" value="2"/>
</dbReference>
<evidence type="ECO:0000313" key="7">
    <source>
        <dbReference type="EMBL" id="XCC94444.1"/>
    </source>
</evidence>
<dbReference type="SMART" id="SM00382">
    <property type="entry name" value="AAA"/>
    <property type="match status" value="2"/>
</dbReference>
<dbReference type="Pfam" id="PF00005">
    <property type="entry name" value="ABC_tran"/>
    <property type="match status" value="2"/>
</dbReference>
<dbReference type="InterPro" id="IPR003439">
    <property type="entry name" value="ABC_transporter-like_ATP-bd"/>
</dbReference>
<name>A0AAU8AHR7_9RHOB</name>
<dbReference type="PROSITE" id="PS50893">
    <property type="entry name" value="ABC_TRANSPORTER_2"/>
    <property type="match status" value="2"/>
</dbReference>
<dbReference type="NCBIfam" id="NF007739">
    <property type="entry name" value="PRK10419.1"/>
    <property type="match status" value="2"/>
</dbReference>
<evidence type="ECO:0000256" key="4">
    <source>
        <dbReference type="ARBA" id="ARBA00022741"/>
    </source>
</evidence>
<sequence length="563" mass="60450">MTASICHKYPGGPGAEPPARTAEQALLQLEGLSLAIGGAPILDHVSLALRQGEILALTGESGSGKSMTALAAIGLLPEGAATSGRLLFSGRDLLTLPERDLCALRGREVGMVFQEPMTALNPVQRIGEQVMETILIHKAMGRDAARARAAEVMARVGLDPARIPPTRYPHELSGGQRQRVGIAMAIALRPKLLIADEPTTALDVTTQAQILELLTGLVREEGMGMLMITHDLAVVAGMADRIAVMNAGRIVEQGPTAQVLAEQRHPYTRQLFEASRHQAPLVPVTPGATLLDVQAAVRDYPLPRRHVLAPREAFRAVKGVSFDIRRGERVGLVGESGCGKSTLSRAILGLEPLQAGTITLDGKPILSHGRPDPEIRRRVQVVFQDPYGSFNPRHSVGRIIAEPFHLLPDPPTGAARQAAIAEALIAVGLKPEHAGAPIHAFSGGQRQRIAIARALIIEPELVIFDEAVSALDVRVRAQILDLVAELSRVRGLTYLFISHDLSVVRSITDRVLVMREGEIVERGETAEVFDNPRHWYTKSLMEAAPRLPAPETGGDDDAGGEPL</sequence>
<evidence type="ECO:0000259" key="6">
    <source>
        <dbReference type="PROSITE" id="PS50893"/>
    </source>
</evidence>
<keyword evidence="5 7" id="KW-0067">ATP-binding</keyword>
<dbReference type="CDD" id="cd03257">
    <property type="entry name" value="ABC_NikE_OppD_transporters"/>
    <property type="match status" value="2"/>
</dbReference>
<dbReference type="InterPro" id="IPR003593">
    <property type="entry name" value="AAA+_ATPase"/>
</dbReference>
<dbReference type="InterPro" id="IPR013563">
    <property type="entry name" value="Oligopep_ABC_C"/>
</dbReference>
<dbReference type="GO" id="GO:0015833">
    <property type="term" value="P:peptide transport"/>
    <property type="evidence" value="ECO:0007669"/>
    <property type="project" value="InterPro"/>
</dbReference>
<evidence type="ECO:0000256" key="3">
    <source>
        <dbReference type="ARBA" id="ARBA00022448"/>
    </source>
</evidence>
<dbReference type="EMBL" id="CP123384">
    <property type="protein sequence ID" value="XCC94444.1"/>
    <property type="molecule type" value="Genomic_DNA"/>
</dbReference>
<dbReference type="SUPFAM" id="SSF52540">
    <property type="entry name" value="P-loop containing nucleoside triphosphate hydrolases"/>
    <property type="match status" value="2"/>
</dbReference>
<gene>
    <name evidence="7" type="ORF">PVT71_04295</name>
</gene>
<dbReference type="GO" id="GO:0016887">
    <property type="term" value="F:ATP hydrolysis activity"/>
    <property type="evidence" value="ECO:0007669"/>
    <property type="project" value="InterPro"/>
</dbReference>
<reference evidence="7" key="1">
    <citation type="submission" date="2023-02" db="EMBL/GenBank/DDBJ databases">
        <title>Description and genomic characterization of Salipiger bruguierae sp. nov., isolated from the sediment of mangrove plant Bruguiera sexangula.</title>
        <authorList>
            <person name="Long M."/>
        </authorList>
    </citation>
    <scope>NUCLEOTIDE SEQUENCE</scope>
    <source>
        <strain evidence="7">H15</strain>
    </source>
</reference>
<organism evidence="7">
    <name type="scientific">Alloyangia sp. H15</name>
    <dbReference type="NCBI Taxonomy" id="3029062"/>
    <lineage>
        <taxon>Bacteria</taxon>
        <taxon>Pseudomonadati</taxon>
        <taxon>Pseudomonadota</taxon>
        <taxon>Alphaproteobacteria</taxon>
        <taxon>Rhodobacterales</taxon>
        <taxon>Roseobacteraceae</taxon>
        <taxon>Alloyangia</taxon>
    </lineage>
</organism>
<dbReference type="NCBIfam" id="NF008453">
    <property type="entry name" value="PRK11308.1"/>
    <property type="match status" value="2"/>
</dbReference>
<proteinExistence type="inferred from homology"/>
<dbReference type="GO" id="GO:0005886">
    <property type="term" value="C:plasma membrane"/>
    <property type="evidence" value="ECO:0007669"/>
    <property type="project" value="UniProtKB-SubCell"/>
</dbReference>
<dbReference type="InterPro" id="IPR050319">
    <property type="entry name" value="ABC_transp_ATP-bind"/>
</dbReference>
<dbReference type="InterPro" id="IPR017871">
    <property type="entry name" value="ABC_transporter-like_CS"/>
</dbReference>
<evidence type="ECO:0000256" key="2">
    <source>
        <dbReference type="ARBA" id="ARBA00005417"/>
    </source>
</evidence>
<dbReference type="Gene3D" id="3.40.50.300">
    <property type="entry name" value="P-loop containing nucleotide triphosphate hydrolases"/>
    <property type="match status" value="2"/>
</dbReference>
<protein>
    <submittedName>
        <fullName evidence="7">ABC transporter ATP-binding protein</fullName>
    </submittedName>
</protein>
<dbReference type="PANTHER" id="PTHR43776:SF7">
    <property type="entry name" value="D,D-DIPEPTIDE TRANSPORT ATP-BINDING PROTEIN DDPF-RELATED"/>
    <property type="match status" value="1"/>
</dbReference>
<dbReference type="GO" id="GO:0055085">
    <property type="term" value="P:transmembrane transport"/>
    <property type="evidence" value="ECO:0007669"/>
    <property type="project" value="UniProtKB-ARBA"/>
</dbReference>
<dbReference type="AlphaFoldDB" id="A0AAU8AHR7"/>
<evidence type="ECO:0000256" key="1">
    <source>
        <dbReference type="ARBA" id="ARBA00004417"/>
    </source>
</evidence>
<feature type="domain" description="ABC transporter" evidence="6">
    <location>
        <begin position="297"/>
        <end position="541"/>
    </location>
</feature>
<comment type="similarity">
    <text evidence="2">Belongs to the ABC transporter superfamily.</text>
</comment>
<dbReference type="GO" id="GO:0005524">
    <property type="term" value="F:ATP binding"/>
    <property type="evidence" value="ECO:0007669"/>
    <property type="project" value="UniProtKB-KW"/>
</dbReference>
<keyword evidence="3" id="KW-0813">Transport</keyword>
<dbReference type="FunFam" id="3.40.50.300:FF:000016">
    <property type="entry name" value="Oligopeptide ABC transporter ATP-binding component"/>
    <property type="match status" value="1"/>
</dbReference>
<feature type="domain" description="ABC transporter" evidence="6">
    <location>
        <begin position="27"/>
        <end position="272"/>
    </location>
</feature>
<accession>A0AAU8AHR7</accession>
<dbReference type="RefSeq" id="WP_353473264.1">
    <property type="nucleotide sequence ID" value="NZ_CP123384.1"/>
</dbReference>
<comment type="subcellular location">
    <subcellularLocation>
        <location evidence="1">Cell inner membrane</location>
        <topology evidence="1">Peripheral membrane protein</topology>
    </subcellularLocation>
</comment>
<dbReference type="InterPro" id="IPR027417">
    <property type="entry name" value="P-loop_NTPase"/>
</dbReference>
<dbReference type="PANTHER" id="PTHR43776">
    <property type="entry name" value="TRANSPORT ATP-BINDING PROTEIN"/>
    <property type="match status" value="1"/>
</dbReference>